<protein>
    <submittedName>
        <fullName evidence="5">Gibberellin-regulated protein 11-like</fullName>
    </submittedName>
</protein>
<comment type="similarity">
    <text evidence="1">Belongs to the GASA family.</text>
</comment>
<feature type="chain" id="PRO_5028356497" evidence="3">
    <location>
        <begin position="29"/>
        <end position="105"/>
    </location>
</feature>
<dbReference type="RefSeq" id="XP_022719787.1">
    <property type="nucleotide sequence ID" value="XM_022864052.1"/>
</dbReference>
<name>A0A6P5WVU3_DURZI</name>
<keyword evidence="4" id="KW-1185">Reference proteome</keyword>
<dbReference type="PANTHER" id="PTHR23201">
    <property type="entry name" value="EXTENSIN, PROLINE-RICH PROTEIN"/>
    <property type="match status" value="1"/>
</dbReference>
<dbReference type="GeneID" id="111277656"/>
<feature type="signal peptide" evidence="3">
    <location>
        <begin position="1"/>
        <end position="28"/>
    </location>
</feature>
<keyword evidence="2" id="KW-0939">Gibberellin signaling pathway</keyword>
<accession>A0A6P5WVU3</accession>
<dbReference type="OrthoDB" id="847210at2759"/>
<evidence type="ECO:0000256" key="3">
    <source>
        <dbReference type="SAM" id="SignalP"/>
    </source>
</evidence>
<evidence type="ECO:0000313" key="5">
    <source>
        <dbReference type="RefSeq" id="XP_022719787.1"/>
    </source>
</evidence>
<gene>
    <name evidence="5" type="primary">LOC111277656</name>
</gene>
<evidence type="ECO:0000256" key="1">
    <source>
        <dbReference type="ARBA" id="ARBA00010582"/>
    </source>
</evidence>
<dbReference type="Pfam" id="PF02704">
    <property type="entry name" value="GASA"/>
    <property type="match status" value="1"/>
</dbReference>
<sequence>MAGSTKTTALFLALLCLVLLSEVGMLMAQIQTPTSPSPGPQVPDECPTKCAKRCSNSWKPKMCNKTCVACCHRCPDHCVPDGPKASRDSCKCYSQIMTHGKFKCP</sequence>
<evidence type="ECO:0000256" key="2">
    <source>
        <dbReference type="ARBA" id="ARBA00022941"/>
    </source>
</evidence>
<reference evidence="5" key="1">
    <citation type="submission" date="2025-08" db="UniProtKB">
        <authorList>
            <consortium name="RefSeq"/>
        </authorList>
    </citation>
    <scope>IDENTIFICATION</scope>
    <source>
        <tissue evidence="5">Fruit stalk</tissue>
    </source>
</reference>
<keyword evidence="3" id="KW-0732">Signal</keyword>
<dbReference type="PANTHER" id="PTHR23201:SF75">
    <property type="entry name" value="SNAKIN-2-LIKE"/>
    <property type="match status" value="1"/>
</dbReference>
<dbReference type="AlphaFoldDB" id="A0A6P5WVU3"/>
<dbReference type="GO" id="GO:0009740">
    <property type="term" value="P:gibberellic acid mediated signaling pathway"/>
    <property type="evidence" value="ECO:0007669"/>
    <property type="project" value="UniProtKB-KW"/>
</dbReference>
<dbReference type="Proteomes" id="UP000515121">
    <property type="component" value="Unplaced"/>
</dbReference>
<proteinExistence type="inferred from homology"/>
<dbReference type="KEGG" id="dzi:111277656"/>
<evidence type="ECO:0000313" key="4">
    <source>
        <dbReference type="Proteomes" id="UP000515121"/>
    </source>
</evidence>
<dbReference type="InterPro" id="IPR003854">
    <property type="entry name" value="GASA"/>
</dbReference>
<organism evidence="4 5">
    <name type="scientific">Durio zibethinus</name>
    <name type="common">Durian</name>
    <dbReference type="NCBI Taxonomy" id="66656"/>
    <lineage>
        <taxon>Eukaryota</taxon>
        <taxon>Viridiplantae</taxon>
        <taxon>Streptophyta</taxon>
        <taxon>Embryophyta</taxon>
        <taxon>Tracheophyta</taxon>
        <taxon>Spermatophyta</taxon>
        <taxon>Magnoliopsida</taxon>
        <taxon>eudicotyledons</taxon>
        <taxon>Gunneridae</taxon>
        <taxon>Pentapetalae</taxon>
        <taxon>rosids</taxon>
        <taxon>malvids</taxon>
        <taxon>Malvales</taxon>
        <taxon>Malvaceae</taxon>
        <taxon>Helicteroideae</taxon>
        <taxon>Durio</taxon>
    </lineage>
</organism>